<evidence type="ECO:0000256" key="6">
    <source>
        <dbReference type="ARBA" id="ARBA00023134"/>
    </source>
</evidence>
<keyword evidence="2 11" id="KW-0547">Nucleotide-binding</keyword>
<feature type="binding site" evidence="11">
    <location>
        <position position="26"/>
    </location>
    <ligand>
        <name>Mg(2+)</name>
        <dbReference type="ChEBI" id="CHEBI:18420"/>
    </ligand>
</feature>
<dbReference type="SUPFAM" id="SSF50465">
    <property type="entry name" value="EF-Tu/eEF-1alpha/eIF2-gamma C-terminal domain"/>
    <property type="match status" value="1"/>
</dbReference>
<keyword evidence="4 11" id="KW-0378">Hydrolase</keyword>
<dbReference type="NCBIfam" id="NF000766">
    <property type="entry name" value="PRK00049.1"/>
    <property type="match status" value="1"/>
</dbReference>
<dbReference type="Proteomes" id="UP000194260">
    <property type="component" value="Chromosome"/>
</dbReference>
<evidence type="ECO:0000259" key="12">
    <source>
        <dbReference type="PROSITE" id="PS51722"/>
    </source>
</evidence>
<dbReference type="NCBIfam" id="TIGR00231">
    <property type="entry name" value="small_GTP"/>
    <property type="match status" value="1"/>
</dbReference>
<proteinExistence type="inferred from homology"/>
<dbReference type="AlphaFoldDB" id="A0A1X9SVZ0"/>
<dbReference type="PROSITE" id="PS51722">
    <property type="entry name" value="G_TR_2"/>
    <property type="match status" value="1"/>
</dbReference>
<evidence type="ECO:0000256" key="8">
    <source>
        <dbReference type="ARBA" id="ARBA00058140"/>
    </source>
</evidence>
<feature type="binding site" evidence="11">
    <location>
        <begin position="81"/>
        <end position="85"/>
    </location>
    <ligand>
        <name>GTP</name>
        <dbReference type="ChEBI" id="CHEBI:37565"/>
    </ligand>
</feature>
<comment type="function">
    <text evidence="8">May play an important regulatory role in cell growth and in the bacterial response to nutrient deprivation.</text>
</comment>
<sequence length="399" mass="43639">MAKEKFSRNKPHVNIGTIGHVDHGKTTLTAAISAVLSRKGLAELKDYDNIDNAPEEKERGITIATSHIEYETTNRHYAHVDCPGHADYVKNMITGAAQMDGAILVVSAADGPMPQTREHILLSRQVGVPYIVVFMNKADMVDDAELLELVEMEIRELLSEYDFPGDDTPIISGSALQALEEAKAGNDGEWSAKIMALMDAVDSYIPTPVRATDKDFLMPIEDVFSISGRGTVVTGRIEKGVVKVGDTIEIVGIRDTQTTTVTGVEMFRKEMDQGEAGDNVGVLLRGTKKEDVERGMVLCKPKSITPHTQFEGEVYILTKEEGGRHTPFFNNYRPQFYVRTTDVTGSITLPEGTEMVMPGDNLKITVELIAPVALEEGTRFAIREGGRTVGSGVVSKIIK</sequence>
<dbReference type="EC" id="3.6.5.3" evidence="11"/>
<dbReference type="Proteomes" id="UP001331664">
    <property type="component" value="Unassembled WGS sequence"/>
</dbReference>
<keyword evidence="5 11" id="KW-0648">Protein biosynthesis</keyword>
<dbReference type="STRING" id="1660073.CSUIS_0589"/>
<comment type="subcellular location">
    <subcellularLocation>
        <location evidence="11">Cytoplasm</location>
    </subcellularLocation>
</comment>
<dbReference type="Pfam" id="PF03144">
    <property type="entry name" value="GTP_EFTU_D2"/>
    <property type="match status" value="1"/>
</dbReference>
<feature type="binding site" evidence="11">
    <location>
        <begin position="136"/>
        <end position="139"/>
    </location>
    <ligand>
        <name>GTP</name>
        <dbReference type="ChEBI" id="CHEBI:37565"/>
    </ligand>
</feature>
<comment type="subunit">
    <text evidence="10">(Microbial infection) Upon infection by bacteriophage Qbeta, part of the viral RNA-dependent RNA polymerase complex, the other subunits are the viral replicase catalytic subunit (AC P14647), host ribosomal protein S1 and EF-Ts.</text>
</comment>
<keyword evidence="11" id="KW-0963">Cytoplasm</keyword>
<dbReference type="PROSITE" id="PS00301">
    <property type="entry name" value="G_TR_1"/>
    <property type="match status" value="1"/>
</dbReference>
<dbReference type="KEGG" id="camy:CSUIS_0589"/>
<evidence type="ECO:0000313" key="15">
    <source>
        <dbReference type="Proteomes" id="UP000194260"/>
    </source>
</evidence>
<dbReference type="GO" id="GO:0005525">
    <property type="term" value="F:GTP binding"/>
    <property type="evidence" value="ECO:0007669"/>
    <property type="project" value="UniProtKB-UniRule"/>
</dbReference>
<dbReference type="InterPro" id="IPR009000">
    <property type="entry name" value="Transl_B-barrel_sf"/>
</dbReference>
<keyword evidence="6 11" id="KW-0342">GTP-binding</keyword>
<evidence type="ECO:0000313" key="14">
    <source>
        <dbReference type="EMBL" id="MEE3745108.1"/>
    </source>
</evidence>
<dbReference type="Gene3D" id="3.40.50.300">
    <property type="entry name" value="P-loop containing nucleotide triphosphate hydrolases"/>
    <property type="match status" value="1"/>
</dbReference>
<dbReference type="InterPro" id="IPR041709">
    <property type="entry name" value="EF-Tu_GTP-bd"/>
</dbReference>
<evidence type="ECO:0000256" key="4">
    <source>
        <dbReference type="ARBA" id="ARBA00022801"/>
    </source>
</evidence>
<dbReference type="FunFam" id="2.40.30.10:FF:000001">
    <property type="entry name" value="Elongation factor Tu"/>
    <property type="match status" value="1"/>
</dbReference>
<feature type="binding site" evidence="11">
    <location>
        <begin position="19"/>
        <end position="26"/>
    </location>
    <ligand>
        <name>GTP</name>
        <dbReference type="ChEBI" id="CHEBI:37565"/>
    </ligand>
</feature>
<dbReference type="InterPro" id="IPR033720">
    <property type="entry name" value="EFTU_2"/>
</dbReference>
<comment type="catalytic activity">
    <reaction evidence="11">
        <text>GTP + H2O = GDP + phosphate + H(+)</text>
        <dbReference type="Rhea" id="RHEA:19669"/>
        <dbReference type="ChEBI" id="CHEBI:15377"/>
        <dbReference type="ChEBI" id="CHEBI:15378"/>
        <dbReference type="ChEBI" id="CHEBI:37565"/>
        <dbReference type="ChEBI" id="CHEBI:43474"/>
        <dbReference type="ChEBI" id="CHEBI:58189"/>
        <dbReference type="EC" id="3.6.5.3"/>
    </reaction>
</comment>
<evidence type="ECO:0000256" key="7">
    <source>
        <dbReference type="ARBA" id="ARBA00029554"/>
    </source>
</evidence>
<dbReference type="GO" id="GO:0003924">
    <property type="term" value="F:GTPase activity"/>
    <property type="evidence" value="ECO:0007669"/>
    <property type="project" value="UniProtKB-UniRule"/>
</dbReference>
<dbReference type="PRINTS" id="PR00315">
    <property type="entry name" value="ELONGATNFCT"/>
</dbReference>
<evidence type="ECO:0000313" key="16">
    <source>
        <dbReference type="Proteomes" id="UP001331664"/>
    </source>
</evidence>
<gene>
    <name evidence="11 13" type="primary">tuf</name>
    <name evidence="13" type="ORF">CSUIS_0589</name>
    <name evidence="14" type="ORF">V2I23_07405</name>
</gene>
<comment type="subunit">
    <text evidence="9">Monomer. Heterotetramer composed of two EF-Ts.EF-Tu dimer complexes.</text>
</comment>
<dbReference type="InterPro" id="IPR027417">
    <property type="entry name" value="P-loop_NTPase"/>
</dbReference>
<dbReference type="HAMAP" id="MF_00118_B">
    <property type="entry name" value="EF_Tu_B"/>
    <property type="match status" value="1"/>
</dbReference>
<dbReference type="GO" id="GO:0003746">
    <property type="term" value="F:translation elongation factor activity"/>
    <property type="evidence" value="ECO:0007669"/>
    <property type="project" value="UniProtKB-UniRule"/>
</dbReference>
<keyword evidence="3 11" id="KW-0251">Elongation factor</keyword>
<keyword evidence="11" id="KW-0460">Magnesium</keyword>
<reference evidence="15" key="1">
    <citation type="journal article" date="2017" name="Genome Biol. Evol.">
        <title>Comparative Genomic Analysis Identifies a Campylobacter Clade Deficient in Selenium Metabolism.</title>
        <authorList>
            <person name="Miller W.G."/>
            <person name="Yee E."/>
            <person name="Lopes B.S."/>
            <person name="Chapman M.H."/>
            <person name="Huynh S."/>
            <person name="Bono J.L."/>
            <person name="Parker C.T."/>
            <person name="Strachan N.J.C."/>
            <person name="Forbes K.J."/>
        </authorList>
    </citation>
    <scope>NUCLEOTIDE SEQUENCE [LARGE SCALE GENOMIC DNA]</scope>
    <source>
        <strain evidence="15">RM6137</strain>
    </source>
</reference>
<dbReference type="GO" id="GO:0005829">
    <property type="term" value="C:cytosol"/>
    <property type="evidence" value="ECO:0007669"/>
    <property type="project" value="TreeGrafter"/>
</dbReference>
<evidence type="ECO:0000256" key="9">
    <source>
        <dbReference type="ARBA" id="ARBA00063778"/>
    </source>
</evidence>
<dbReference type="NCBIfam" id="TIGR00485">
    <property type="entry name" value="EF-Tu"/>
    <property type="match status" value="1"/>
</dbReference>
<dbReference type="SUPFAM" id="SSF52540">
    <property type="entry name" value="P-loop containing nucleoside triphosphate hydrolases"/>
    <property type="match status" value="1"/>
</dbReference>
<dbReference type="EMBL" id="CP018789">
    <property type="protein sequence ID" value="ARR00411.1"/>
    <property type="molecule type" value="Genomic_DNA"/>
</dbReference>
<evidence type="ECO:0000256" key="3">
    <source>
        <dbReference type="ARBA" id="ARBA00022768"/>
    </source>
</evidence>
<dbReference type="NCBIfam" id="NF009372">
    <property type="entry name" value="PRK12735.1"/>
    <property type="match status" value="1"/>
</dbReference>
<evidence type="ECO:0000256" key="2">
    <source>
        <dbReference type="ARBA" id="ARBA00022741"/>
    </source>
</evidence>
<dbReference type="InterPro" id="IPR004541">
    <property type="entry name" value="Transl_elong_EFTu/EF1A_bac/org"/>
</dbReference>
<organism evidence="13 15">
    <name type="scientific">Campylobacter porcelli</name>
    <dbReference type="NCBI Taxonomy" id="1660073"/>
    <lineage>
        <taxon>Bacteria</taxon>
        <taxon>Pseudomonadati</taxon>
        <taxon>Campylobacterota</taxon>
        <taxon>Epsilonproteobacteria</taxon>
        <taxon>Campylobacterales</taxon>
        <taxon>Campylobacteraceae</taxon>
        <taxon>Campylobacter</taxon>
    </lineage>
</organism>
<reference evidence="13" key="2">
    <citation type="journal article" date="2017" name="Genome Biol. Evol.">
        <title>Comparative genomic analysis identifies a Campylobacter clade deficient in selenium metabolism.</title>
        <authorList>
            <person name="Miller W.G."/>
            <person name="Yee E."/>
            <person name="Lopes B.S."/>
            <person name="Chapman M.H."/>
            <person name="Huynh S."/>
            <person name="Bono J.L."/>
            <person name="Parker C.T."/>
            <person name="Strachan N.J.C."/>
            <person name="Forbes K.J."/>
        </authorList>
    </citation>
    <scope>NUCLEOTIDE SEQUENCE [LARGE SCALE GENOMIC DNA]</scope>
    <source>
        <strain evidence="13">RM6137</strain>
    </source>
</reference>
<dbReference type="CDD" id="cd03707">
    <property type="entry name" value="EFTU_III"/>
    <property type="match status" value="1"/>
</dbReference>
<keyword evidence="11" id="KW-0479">Metal-binding</keyword>
<evidence type="ECO:0000313" key="13">
    <source>
        <dbReference type="EMBL" id="ARR00411.1"/>
    </source>
</evidence>
<dbReference type="PANTHER" id="PTHR43721:SF22">
    <property type="entry name" value="ELONGATION FACTOR TU, MITOCHONDRIAL"/>
    <property type="match status" value="1"/>
</dbReference>
<dbReference type="RefSeq" id="WP_086237856.1">
    <property type="nucleotide sequence ID" value="NZ_CP018789.1"/>
</dbReference>
<dbReference type="CDD" id="cd03697">
    <property type="entry name" value="EFTU_II"/>
    <property type="match status" value="1"/>
</dbReference>
<keyword evidence="16" id="KW-1185">Reference proteome</keyword>
<dbReference type="InterPro" id="IPR000795">
    <property type="entry name" value="T_Tr_GTP-bd_dom"/>
</dbReference>
<dbReference type="Gene3D" id="2.40.30.10">
    <property type="entry name" value="Translation factors"/>
    <property type="match status" value="2"/>
</dbReference>
<evidence type="ECO:0000256" key="11">
    <source>
        <dbReference type="HAMAP-Rule" id="MF_00118"/>
    </source>
</evidence>
<comment type="function">
    <text evidence="11">GTP hydrolase that promotes the GTP-dependent binding of aminoacyl-tRNA to the A-site of ribosomes during protein biosynthesis.</text>
</comment>
<dbReference type="InterPro" id="IPR004160">
    <property type="entry name" value="Transl_elong_EFTu/EF1A_C"/>
</dbReference>
<dbReference type="InterPro" id="IPR050055">
    <property type="entry name" value="EF-Tu_GTPase"/>
</dbReference>
<dbReference type="InterPro" id="IPR009001">
    <property type="entry name" value="Transl_elong_EF1A/Init_IF2_C"/>
</dbReference>
<dbReference type="NCBIfam" id="NF009373">
    <property type="entry name" value="PRK12736.1"/>
    <property type="match status" value="1"/>
</dbReference>
<dbReference type="GO" id="GO:0000287">
    <property type="term" value="F:magnesium ion binding"/>
    <property type="evidence" value="ECO:0007669"/>
    <property type="project" value="UniProtKB-UniRule"/>
</dbReference>
<dbReference type="InterPro" id="IPR031157">
    <property type="entry name" value="G_TR_CS"/>
</dbReference>
<dbReference type="EMBL" id="JAZBRD010000013">
    <property type="protein sequence ID" value="MEE3745108.1"/>
    <property type="molecule type" value="Genomic_DNA"/>
</dbReference>
<evidence type="ECO:0000256" key="5">
    <source>
        <dbReference type="ARBA" id="ARBA00022917"/>
    </source>
</evidence>
<accession>A0A1X9SVZ0</accession>
<evidence type="ECO:0000256" key="1">
    <source>
        <dbReference type="ARBA" id="ARBA00007249"/>
    </source>
</evidence>
<reference evidence="14 16" key="3">
    <citation type="submission" date="2024-01" db="EMBL/GenBank/DDBJ databases">
        <title>Campylobacter porcellus sp. nov.</title>
        <authorList>
            <person name="Papic B."/>
            <person name="Gruntar I."/>
        </authorList>
    </citation>
    <scope>NUCLEOTIDE SEQUENCE [LARGE SCALE GENOMIC DNA]</scope>
    <source>
        <strain evidence="14 16">CX2-4855-23</strain>
    </source>
</reference>
<comment type="similarity">
    <text evidence="1 11">Belongs to the TRAFAC class translation factor GTPase superfamily. Classic translation factor GTPase family. EF-Tu/EF-1A subfamily.</text>
</comment>
<dbReference type="PANTHER" id="PTHR43721">
    <property type="entry name" value="ELONGATION FACTOR TU-RELATED"/>
    <property type="match status" value="1"/>
</dbReference>
<protein>
    <recommendedName>
        <fullName evidence="7 11">Elongation factor Tu</fullName>
        <shortName evidence="11">EF-Tu</shortName>
        <ecNumber evidence="11">3.6.5.3</ecNumber>
    </recommendedName>
</protein>
<dbReference type="SUPFAM" id="SSF50447">
    <property type="entry name" value="Translation proteins"/>
    <property type="match status" value="1"/>
</dbReference>
<dbReference type="Pfam" id="PF03143">
    <property type="entry name" value="GTP_EFTU_D3"/>
    <property type="match status" value="1"/>
</dbReference>
<evidence type="ECO:0000256" key="10">
    <source>
        <dbReference type="ARBA" id="ARBA00064283"/>
    </source>
</evidence>
<dbReference type="FunFam" id="3.40.50.300:FF:000003">
    <property type="entry name" value="Elongation factor Tu"/>
    <property type="match status" value="1"/>
</dbReference>
<feature type="domain" description="Tr-type G" evidence="12">
    <location>
        <begin position="10"/>
        <end position="209"/>
    </location>
</feature>
<dbReference type="CDD" id="cd01884">
    <property type="entry name" value="EF_Tu"/>
    <property type="match status" value="1"/>
</dbReference>
<dbReference type="InterPro" id="IPR005225">
    <property type="entry name" value="Small_GTP-bd"/>
</dbReference>
<name>A0A1X9SVZ0_9BACT</name>
<dbReference type="InterPro" id="IPR004161">
    <property type="entry name" value="EFTu-like_2"/>
</dbReference>
<dbReference type="Pfam" id="PF00009">
    <property type="entry name" value="GTP_EFTU"/>
    <property type="match status" value="1"/>
</dbReference>